<sequence>MAKQRPTAATVAERGRLTPTEQIRRLNDWLRMHGSGGRIVMTAGIAALDDRMRAKVVASVRSFNAFDDDNDPHGEHDCARIEVEDLSVLFKIDYYDLSLSHHSADPSDPDVTCRVLTLMLAEEY</sequence>
<keyword evidence="2" id="KW-1185">Reference proteome</keyword>
<dbReference type="Pfam" id="PF12599">
    <property type="entry name" value="DUF3768"/>
    <property type="match status" value="1"/>
</dbReference>
<name>A0A512HQ05_9HYPH</name>
<dbReference type="InterPro" id="IPR022243">
    <property type="entry name" value="DUF3768"/>
</dbReference>
<evidence type="ECO:0000313" key="1">
    <source>
        <dbReference type="EMBL" id="GEO87535.1"/>
    </source>
</evidence>
<dbReference type="OrthoDB" id="1495368at2"/>
<evidence type="ECO:0008006" key="3">
    <source>
        <dbReference type="Google" id="ProtNLM"/>
    </source>
</evidence>
<gene>
    <name evidence="1" type="ORF">RNA01_44670</name>
</gene>
<comment type="caution">
    <text evidence="1">The sequence shown here is derived from an EMBL/GenBank/DDBJ whole genome shotgun (WGS) entry which is preliminary data.</text>
</comment>
<protein>
    <recommendedName>
        <fullName evidence="3">DUF3768 domain-containing protein</fullName>
    </recommendedName>
</protein>
<proteinExistence type="predicted"/>
<dbReference type="Proteomes" id="UP000321717">
    <property type="component" value="Unassembled WGS sequence"/>
</dbReference>
<dbReference type="AlphaFoldDB" id="A0A512HQ05"/>
<reference evidence="1 2" key="1">
    <citation type="submission" date="2019-07" db="EMBL/GenBank/DDBJ databases">
        <title>Whole genome shotgun sequence of Rhizobium naphthalenivorans NBRC 107585.</title>
        <authorList>
            <person name="Hosoyama A."/>
            <person name="Uohara A."/>
            <person name="Ohji S."/>
            <person name="Ichikawa N."/>
        </authorList>
    </citation>
    <scope>NUCLEOTIDE SEQUENCE [LARGE SCALE GENOMIC DNA]</scope>
    <source>
        <strain evidence="1 2">NBRC 107585</strain>
    </source>
</reference>
<organism evidence="1 2">
    <name type="scientific">Ciceribacter naphthalenivorans</name>
    <dbReference type="NCBI Taxonomy" id="1118451"/>
    <lineage>
        <taxon>Bacteria</taxon>
        <taxon>Pseudomonadati</taxon>
        <taxon>Pseudomonadota</taxon>
        <taxon>Alphaproteobacteria</taxon>
        <taxon>Hyphomicrobiales</taxon>
        <taxon>Rhizobiaceae</taxon>
        <taxon>Ciceribacter</taxon>
    </lineage>
</organism>
<dbReference type="RefSeq" id="WP_147182325.1">
    <property type="nucleotide sequence ID" value="NZ_BJZP01000050.1"/>
</dbReference>
<evidence type="ECO:0000313" key="2">
    <source>
        <dbReference type="Proteomes" id="UP000321717"/>
    </source>
</evidence>
<accession>A0A512HQ05</accession>
<dbReference type="EMBL" id="BJZP01000050">
    <property type="protein sequence ID" value="GEO87535.1"/>
    <property type="molecule type" value="Genomic_DNA"/>
</dbReference>